<dbReference type="CDD" id="cd03136">
    <property type="entry name" value="GATase1_AraC_ArgR_like"/>
    <property type="match status" value="1"/>
</dbReference>
<dbReference type="PROSITE" id="PS00041">
    <property type="entry name" value="HTH_ARAC_FAMILY_1"/>
    <property type="match status" value="1"/>
</dbReference>
<keyword evidence="2" id="KW-0238">DNA-binding</keyword>
<sequence>MTLPEAQRPLSVGFVLLNRFTLLPFAAFVDCLRLSADEGDRSRPLRCNWTFMTSSGESAVASCGAIISPCKTLRDPQAFDYIVVIGGVQEEREKADQRAVEYLRQAAQLNVPIIGLCTGVFTLIHAGLMAGKRCCVSWYHHGDLTRRFPDVTPVADRLFVDEGHLITCAGGVAAADVAAYLIERHLGKAWAMKSLHIMLIDEVRRGEHPQPQPVIFERVEDRLVRRAIDIISQHLGEVISVEELAKRIGTSRRNIERKFQDELGVGPQRFSRNLRLRYGLWLLHYTDRSITAISERCGFADSAHFSRHFRENFGYAPSSVRKSGSPLAENQVDPFFLHIDSHATKW</sequence>
<dbReference type="PANTHER" id="PTHR43130">
    <property type="entry name" value="ARAC-FAMILY TRANSCRIPTIONAL REGULATOR"/>
    <property type="match status" value="1"/>
</dbReference>
<dbReference type="SMART" id="SM00342">
    <property type="entry name" value="HTH_ARAC"/>
    <property type="match status" value="1"/>
</dbReference>
<keyword evidence="3" id="KW-0804">Transcription</keyword>
<dbReference type="Gene3D" id="3.40.50.880">
    <property type="match status" value="1"/>
</dbReference>
<evidence type="ECO:0000256" key="2">
    <source>
        <dbReference type="ARBA" id="ARBA00023125"/>
    </source>
</evidence>
<dbReference type="InterPro" id="IPR029062">
    <property type="entry name" value="Class_I_gatase-like"/>
</dbReference>
<dbReference type="Proteomes" id="UP001515683">
    <property type="component" value="Unassembled WGS sequence"/>
</dbReference>
<proteinExistence type="predicted"/>
<keyword evidence="1" id="KW-0805">Transcription regulation</keyword>
<feature type="domain" description="HTH araC/xylS-type" evidence="4">
    <location>
        <begin position="225"/>
        <end position="323"/>
    </location>
</feature>
<reference evidence="5 6" key="1">
    <citation type="journal article" date="2019" name="bioRxiv">
        <title>Bacteria contribute to plant secondary compound degradation in a generalist herbivore system.</title>
        <authorList>
            <person name="Francoeur C.B."/>
            <person name="Khadempour L."/>
            <person name="Moreira-Soto R.D."/>
            <person name="Gotting K."/>
            <person name="Book A.J."/>
            <person name="Pinto-Tomas A.A."/>
            <person name="Keefover-Ring K."/>
            <person name="Currie C.R."/>
        </authorList>
    </citation>
    <scope>NUCLEOTIDE SEQUENCE [LARGE SCALE GENOMIC DNA]</scope>
    <source>
        <strain evidence="5">Acro-835</strain>
    </source>
</reference>
<accession>A0ABX0RAZ0</accession>
<gene>
    <name evidence="5" type="ORF">F3J40_02095</name>
</gene>
<dbReference type="InterPro" id="IPR018060">
    <property type="entry name" value="HTH_AraC"/>
</dbReference>
<dbReference type="InterPro" id="IPR009057">
    <property type="entry name" value="Homeodomain-like_sf"/>
</dbReference>
<dbReference type="PROSITE" id="PS01124">
    <property type="entry name" value="HTH_ARAC_FAMILY_2"/>
    <property type="match status" value="1"/>
</dbReference>
<organism evidence="5 6">
    <name type="scientific">Candidatus Pantoea multigeneris</name>
    <dbReference type="NCBI Taxonomy" id="2608357"/>
    <lineage>
        <taxon>Bacteria</taxon>
        <taxon>Pseudomonadati</taxon>
        <taxon>Pseudomonadota</taxon>
        <taxon>Gammaproteobacteria</taxon>
        <taxon>Enterobacterales</taxon>
        <taxon>Erwiniaceae</taxon>
        <taxon>Pantoea</taxon>
    </lineage>
</organism>
<dbReference type="InterPro" id="IPR018062">
    <property type="entry name" value="HTH_AraC-typ_CS"/>
</dbReference>
<keyword evidence="6" id="KW-1185">Reference proteome</keyword>
<name>A0ABX0RAZ0_9GAMM</name>
<dbReference type="PRINTS" id="PR00032">
    <property type="entry name" value="HTHARAC"/>
</dbReference>
<dbReference type="Gene3D" id="1.10.10.60">
    <property type="entry name" value="Homeodomain-like"/>
    <property type="match status" value="1"/>
</dbReference>
<evidence type="ECO:0000259" key="4">
    <source>
        <dbReference type="PROSITE" id="PS01124"/>
    </source>
</evidence>
<dbReference type="Pfam" id="PF12833">
    <property type="entry name" value="HTH_18"/>
    <property type="match status" value="1"/>
</dbReference>
<dbReference type="EMBL" id="VWXF01000001">
    <property type="protein sequence ID" value="NIF20410.1"/>
    <property type="molecule type" value="Genomic_DNA"/>
</dbReference>
<dbReference type="InterPro" id="IPR052158">
    <property type="entry name" value="INH-QAR"/>
</dbReference>
<evidence type="ECO:0000256" key="1">
    <source>
        <dbReference type="ARBA" id="ARBA00023015"/>
    </source>
</evidence>
<evidence type="ECO:0000256" key="3">
    <source>
        <dbReference type="ARBA" id="ARBA00023163"/>
    </source>
</evidence>
<dbReference type="InterPro" id="IPR020449">
    <property type="entry name" value="Tscrpt_reg_AraC-type_HTH"/>
</dbReference>
<dbReference type="SUPFAM" id="SSF46689">
    <property type="entry name" value="Homeodomain-like"/>
    <property type="match status" value="2"/>
</dbReference>
<protein>
    <submittedName>
        <fullName evidence="5">GlxA family transcriptional regulator</fullName>
    </submittedName>
</protein>
<dbReference type="InterPro" id="IPR002818">
    <property type="entry name" value="DJ-1/PfpI"/>
</dbReference>
<dbReference type="Pfam" id="PF01965">
    <property type="entry name" value="DJ-1_PfpI"/>
    <property type="match status" value="1"/>
</dbReference>
<comment type="caution">
    <text evidence="5">The sequence shown here is derived from an EMBL/GenBank/DDBJ whole genome shotgun (WGS) entry which is preliminary data.</text>
</comment>
<evidence type="ECO:0000313" key="6">
    <source>
        <dbReference type="Proteomes" id="UP001515683"/>
    </source>
</evidence>
<dbReference type="PANTHER" id="PTHR43130:SF3">
    <property type="entry name" value="HTH-TYPE TRANSCRIPTIONAL REGULATOR RV1931C"/>
    <property type="match status" value="1"/>
</dbReference>
<dbReference type="SUPFAM" id="SSF52317">
    <property type="entry name" value="Class I glutamine amidotransferase-like"/>
    <property type="match status" value="1"/>
</dbReference>
<evidence type="ECO:0000313" key="5">
    <source>
        <dbReference type="EMBL" id="NIF20410.1"/>
    </source>
</evidence>